<evidence type="ECO:0000313" key="1">
    <source>
        <dbReference type="EMBL" id="OGI68880.1"/>
    </source>
</evidence>
<organism evidence="1 2">
    <name type="scientific">Candidatus Muproteobacteria bacterium RBG_16_60_9</name>
    <dbReference type="NCBI Taxonomy" id="1817755"/>
    <lineage>
        <taxon>Bacteria</taxon>
        <taxon>Pseudomonadati</taxon>
        <taxon>Pseudomonadota</taxon>
        <taxon>Candidatus Muproteobacteria</taxon>
    </lineage>
</organism>
<name>A0A1F6VGY2_9PROT</name>
<gene>
    <name evidence="1" type="ORF">A2W18_08540</name>
</gene>
<dbReference type="AlphaFoldDB" id="A0A1F6VGY2"/>
<accession>A0A1F6VGY2</accession>
<dbReference type="Proteomes" id="UP000179076">
    <property type="component" value="Unassembled WGS sequence"/>
</dbReference>
<dbReference type="EMBL" id="MFSP01000034">
    <property type="protein sequence ID" value="OGI68880.1"/>
    <property type="molecule type" value="Genomic_DNA"/>
</dbReference>
<protein>
    <submittedName>
        <fullName evidence="1">Uncharacterized protein</fullName>
    </submittedName>
</protein>
<evidence type="ECO:0000313" key="2">
    <source>
        <dbReference type="Proteomes" id="UP000179076"/>
    </source>
</evidence>
<sequence>MQSPGGVFLGDTHGLQINLKRFGATAERIVKGLYSEFFETRLPETHAVSVFFTELQKDSSAIDRTEVKELLGFLKNAQLHRRGDDVIQIRFVNADEDEYSSVWFIRIVEAVSFFGFTLPK</sequence>
<proteinExistence type="predicted"/>
<reference evidence="1 2" key="1">
    <citation type="journal article" date="2016" name="Nat. Commun.">
        <title>Thousands of microbial genomes shed light on interconnected biogeochemical processes in an aquifer system.</title>
        <authorList>
            <person name="Anantharaman K."/>
            <person name="Brown C.T."/>
            <person name="Hug L.A."/>
            <person name="Sharon I."/>
            <person name="Castelle C.J."/>
            <person name="Probst A.J."/>
            <person name="Thomas B.C."/>
            <person name="Singh A."/>
            <person name="Wilkins M.J."/>
            <person name="Karaoz U."/>
            <person name="Brodie E.L."/>
            <person name="Williams K.H."/>
            <person name="Hubbard S.S."/>
            <person name="Banfield J.F."/>
        </authorList>
    </citation>
    <scope>NUCLEOTIDE SEQUENCE [LARGE SCALE GENOMIC DNA]</scope>
</reference>
<comment type="caution">
    <text evidence="1">The sequence shown here is derived from an EMBL/GenBank/DDBJ whole genome shotgun (WGS) entry which is preliminary data.</text>
</comment>